<proteinExistence type="predicted"/>
<evidence type="ECO:0000313" key="2">
    <source>
        <dbReference type="Proteomes" id="UP000822688"/>
    </source>
</evidence>
<keyword evidence="2" id="KW-1185">Reference proteome</keyword>
<reference evidence="1" key="1">
    <citation type="submission" date="2020-06" db="EMBL/GenBank/DDBJ databases">
        <title>WGS assembly of Ceratodon purpureus strain R40.</title>
        <authorList>
            <person name="Carey S.B."/>
            <person name="Jenkins J."/>
            <person name="Shu S."/>
            <person name="Lovell J.T."/>
            <person name="Sreedasyam A."/>
            <person name="Maumus F."/>
            <person name="Tiley G.P."/>
            <person name="Fernandez-Pozo N."/>
            <person name="Barry K."/>
            <person name="Chen C."/>
            <person name="Wang M."/>
            <person name="Lipzen A."/>
            <person name="Daum C."/>
            <person name="Saski C.A."/>
            <person name="Payton A.C."/>
            <person name="Mcbreen J.C."/>
            <person name="Conrad R.E."/>
            <person name="Kollar L.M."/>
            <person name="Olsson S."/>
            <person name="Huttunen S."/>
            <person name="Landis J.B."/>
            <person name="Wickett N.J."/>
            <person name="Johnson M.G."/>
            <person name="Rensing S.A."/>
            <person name="Grimwood J."/>
            <person name="Schmutz J."/>
            <person name="Mcdaniel S.F."/>
        </authorList>
    </citation>
    <scope>NUCLEOTIDE SEQUENCE</scope>
    <source>
        <strain evidence="1">R40</strain>
    </source>
</reference>
<comment type="caution">
    <text evidence="1">The sequence shown here is derived from an EMBL/GenBank/DDBJ whole genome shotgun (WGS) entry which is preliminary data.</text>
</comment>
<protein>
    <submittedName>
        <fullName evidence="1">Uncharacterized protein</fullName>
    </submittedName>
</protein>
<name>A0A8T0GQS4_CERPU</name>
<dbReference type="EMBL" id="CM026430">
    <property type="protein sequence ID" value="KAG0560795.1"/>
    <property type="molecule type" value="Genomic_DNA"/>
</dbReference>
<dbReference type="AlphaFoldDB" id="A0A8T0GQS4"/>
<gene>
    <name evidence="1" type="ORF">KC19_9G014000</name>
</gene>
<dbReference type="Proteomes" id="UP000822688">
    <property type="component" value="Chromosome 9"/>
</dbReference>
<organism evidence="1 2">
    <name type="scientific">Ceratodon purpureus</name>
    <name type="common">Fire moss</name>
    <name type="synonym">Dicranum purpureum</name>
    <dbReference type="NCBI Taxonomy" id="3225"/>
    <lineage>
        <taxon>Eukaryota</taxon>
        <taxon>Viridiplantae</taxon>
        <taxon>Streptophyta</taxon>
        <taxon>Embryophyta</taxon>
        <taxon>Bryophyta</taxon>
        <taxon>Bryophytina</taxon>
        <taxon>Bryopsida</taxon>
        <taxon>Dicranidae</taxon>
        <taxon>Pseudoditrichales</taxon>
        <taxon>Ditrichaceae</taxon>
        <taxon>Ceratodon</taxon>
    </lineage>
</organism>
<sequence>MFFGSTIVARFFSHLHRLCFEQHQGDLMVTEVLRYLDEKYLLSLPLPKGVRWPEEPAARNFRFMFRRQVAQLLGSTERRVESEANGFSFSINKGLRFCWWPDEEPRIEYGKLSPIPERHPRSCLCRCNHRCLGPRERAGAQIDDVLSCIRHLKCRQVTS</sequence>
<evidence type="ECO:0000313" key="1">
    <source>
        <dbReference type="EMBL" id="KAG0560795.1"/>
    </source>
</evidence>
<accession>A0A8T0GQS4</accession>